<proteinExistence type="inferred from homology"/>
<evidence type="ECO:0000256" key="9">
    <source>
        <dbReference type="RuleBase" id="RU365087"/>
    </source>
</evidence>
<name>A0ABT7HK01_9FUSO</name>
<organism evidence="10 11">
    <name type="scientific">Sneathia sanguinegens</name>
    <dbReference type="NCBI Taxonomy" id="40543"/>
    <lineage>
        <taxon>Bacteria</taxon>
        <taxon>Fusobacteriati</taxon>
        <taxon>Fusobacteriota</taxon>
        <taxon>Fusobacteriia</taxon>
        <taxon>Fusobacteriales</taxon>
        <taxon>Leptotrichiaceae</taxon>
        <taxon>Sneathia</taxon>
    </lineage>
</organism>
<reference evidence="10 11" key="1">
    <citation type="submission" date="2023-06" db="EMBL/GenBank/DDBJ databases">
        <title>Antibody response to the Sneathia vaginalis cytopathogenic toxin A during pregnancy.</title>
        <authorList>
            <person name="Mccoy Z.T."/>
            <person name="Serrano M.G."/>
            <person name="Spaine K."/>
            <person name="Edwards D.J."/>
            <person name="Buck G.A."/>
            <person name="Jefferson K."/>
        </authorList>
    </citation>
    <scope>NUCLEOTIDE SEQUENCE [LARGE SCALE GENOMIC DNA]</scope>
    <source>
        <strain evidence="10 11">CCUG 42621</strain>
    </source>
</reference>
<evidence type="ECO:0000256" key="1">
    <source>
        <dbReference type="ARBA" id="ARBA00004141"/>
    </source>
</evidence>
<evidence type="ECO:0000256" key="8">
    <source>
        <dbReference type="ARBA" id="ARBA00023136"/>
    </source>
</evidence>
<keyword evidence="3 9" id="KW-0813">Transport</keyword>
<evidence type="ECO:0000256" key="4">
    <source>
        <dbReference type="ARBA" id="ARBA00022692"/>
    </source>
</evidence>
<comment type="similarity">
    <text evidence="2 9">Belongs to the SecG family.</text>
</comment>
<feature type="transmembrane region" description="Helical" evidence="9">
    <location>
        <begin position="47"/>
        <end position="65"/>
    </location>
</feature>
<comment type="subcellular location">
    <subcellularLocation>
        <location evidence="9">Cell membrane</location>
        <topology evidence="9">Multi-pass membrane protein</topology>
    </subcellularLocation>
    <subcellularLocation>
        <location evidence="1">Membrane</location>
        <topology evidence="1">Multi-pass membrane protein</topology>
    </subcellularLocation>
</comment>
<dbReference type="EMBL" id="JASSPP010000001">
    <property type="protein sequence ID" value="MDK9580001.1"/>
    <property type="molecule type" value="Genomic_DNA"/>
</dbReference>
<feature type="transmembrane region" description="Helical" evidence="9">
    <location>
        <begin position="6"/>
        <end position="22"/>
    </location>
</feature>
<dbReference type="Pfam" id="PF03840">
    <property type="entry name" value="SecG"/>
    <property type="match status" value="1"/>
</dbReference>
<evidence type="ECO:0000256" key="3">
    <source>
        <dbReference type="ARBA" id="ARBA00022448"/>
    </source>
</evidence>
<keyword evidence="4 9" id="KW-0812">Transmembrane</keyword>
<evidence type="ECO:0000256" key="7">
    <source>
        <dbReference type="ARBA" id="ARBA00023010"/>
    </source>
</evidence>
<comment type="caution">
    <text evidence="10">The sequence shown here is derived from an EMBL/GenBank/DDBJ whole genome shotgun (WGS) entry which is preliminary data.</text>
</comment>
<dbReference type="Proteomes" id="UP001225134">
    <property type="component" value="Unassembled WGS sequence"/>
</dbReference>
<keyword evidence="9" id="KW-1003">Cell membrane</keyword>
<evidence type="ECO:0000256" key="5">
    <source>
        <dbReference type="ARBA" id="ARBA00022927"/>
    </source>
</evidence>
<keyword evidence="6 9" id="KW-1133">Transmembrane helix</keyword>
<comment type="function">
    <text evidence="9">Involved in protein export. Participates in an early event of protein translocation.</text>
</comment>
<dbReference type="RefSeq" id="WP_285152414.1">
    <property type="nucleotide sequence ID" value="NZ_JASSPP010000001.1"/>
</dbReference>
<accession>A0ABT7HK01</accession>
<dbReference type="InterPro" id="IPR004692">
    <property type="entry name" value="SecG"/>
</dbReference>
<keyword evidence="8 9" id="KW-0472">Membrane</keyword>
<evidence type="ECO:0000313" key="11">
    <source>
        <dbReference type="Proteomes" id="UP001225134"/>
    </source>
</evidence>
<evidence type="ECO:0000313" key="10">
    <source>
        <dbReference type="EMBL" id="MDK9580001.1"/>
    </source>
</evidence>
<protein>
    <recommendedName>
        <fullName evidence="9">Protein-export membrane protein SecG</fullName>
    </recommendedName>
</protein>
<keyword evidence="11" id="KW-1185">Reference proteome</keyword>
<evidence type="ECO:0000256" key="6">
    <source>
        <dbReference type="ARBA" id="ARBA00022989"/>
    </source>
</evidence>
<evidence type="ECO:0000256" key="2">
    <source>
        <dbReference type="ARBA" id="ARBA00008445"/>
    </source>
</evidence>
<gene>
    <name evidence="10" type="ORF">QQA45_00450</name>
</gene>
<keyword evidence="7 9" id="KW-0811">Translocation</keyword>
<keyword evidence="5 9" id="KW-0653">Protein transport</keyword>
<sequence>MNGLFIAFMVIISVVLVVVILMQPDKSQTVAKTESVLDQEKDGIEKFTEYVAILFLCSAIIYSVIR</sequence>